<dbReference type="InterPro" id="IPR000160">
    <property type="entry name" value="GGDEF_dom"/>
</dbReference>
<evidence type="ECO:0000259" key="2">
    <source>
        <dbReference type="PROSITE" id="PS50113"/>
    </source>
</evidence>
<dbReference type="SMART" id="SM00052">
    <property type="entry name" value="EAL"/>
    <property type="match status" value="1"/>
</dbReference>
<accession>A0A3B0YVB5</accession>
<dbReference type="Gene3D" id="3.20.20.450">
    <property type="entry name" value="EAL domain"/>
    <property type="match status" value="1"/>
</dbReference>
<dbReference type="InterPro" id="IPR035919">
    <property type="entry name" value="EAL_sf"/>
</dbReference>
<dbReference type="PROSITE" id="PS50887">
    <property type="entry name" value="GGDEF"/>
    <property type="match status" value="1"/>
</dbReference>
<dbReference type="SMART" id="SM00267">
    <property type="entry name" value="GGDEF"/>
    <property type="match status" value="1"/>
</dbReference>
<evidence type="ECO:0000259" key="3">
    <source>
        <dbReference type="PROSITE" id="PS50883"/>
    </source>
</evidence>
<dbReference type="PANTHER" id="PTHR44757">
    <property type="entry name" value="DIGUANYLATE CYCLASE DGCP"/>
    <property type="match status" value="1"/>
</dbReference>
<dbReference type="Gene3D" id="3.30.450.20">
    <property type="entry name" value="PAS domain"/>
    <property type="match status" value="2"/>
</dbReference>
<dbReference type="InterPro" id="IPR000014">
    <property type="entry name" value="PAS"/>
</dbReference>
<dbReference type="InterPro" id="IPR052155">
    <property type="entry name" value="Biofilm_reg_signaling"/>
</dbReference>
<dbReference type="AlphaFoldDB" id="A0A3B0YVB5"/>
<dbReference type="PANTHER" id="PTHR44757:SF4">
    <property type="entry name" value="DIGUANYLATE CYCLASE DGCE-RELATED"/>
    <property type="match status" value="1"/>
</dbReference>
<evidence type="ECO:0000259" key="1">
    <source>
        <dbReference type="PROSITE" id="PS50112"/>
    </source>
</evidence>
<dbReference type="PROSITE" id="PS50113">
    <property type="entry name" value="PAC"/>
    <property type="match status" value="1"/>
</dbReference>
<dbReference type="CDD" id="cd00130">
    <property type="entry name" value="PAS"/>
    <property type="match status" value="2"/>
</dbReference>
<dbReference type="PROSITE" id="PS50112">
    <property type="entry name" value="PAS"/>
    <property type="match status" value="2"/>
</dbReference>
<dbReference type="SMART" id="SM00091">
    <property type="entry name" value="PAS"/>
    <property type="match status" value="2"/>
</dbReference>
<dbReference type="SMART" id="SM00086">
    <property type="entry name" value="PAC"/>
    <property type="match status" value="2"/>
</dbReference>
<dbReference type="Pfam" id="PF00563">
    <property type="entry name" value="EAL"/>
    <property type="match status" value="1"/>
</dbReference>
<protein>
    <submittedName>
        <fullName evidence="5">Diguanylate cyclase/phosphodiesterase (GGDEF &amp; EAL domains) with PAS/PAC sensor(S)</fullName>
    </submittedName>
</protein>
<dbReference type="Gene3D" id="3.30.70.270">
    <property type="match status" value="1"/>
</dbReference>
<feature type="domain" description="PAS" evidence="1">
    <location>
        <begin position="54"/>
        <end position="127"/>
    </location>
</feature>
<dbReference type="InterPro" id="IPR029787">
    <property type="entry name" value="Nucleotide_cyclase"/>
</dbReference>
<evidence type="ECO:0000259" key="4">
    <source>
        <dbReference type="PROSITE" id="PS50887"/>
    </source>
</evidence>
<dbReference type="SUPFAM" id="SSF55785">
    <property type="entry name" value="PYP-like sensor domain (PAS domain)"/>
    <property type="match status" value="2"/>
</dbReference>
<dbReference type="Pfam" id="PF00990">
    <property type="entry name" value="GGDEF"/>
    <property type="match status" value="1"/>
</dbReference>
<dbReference type="InterPro" id="IPR001633">
    <property type="entry name" value="EAL_dom"/>
</dbReference>
<dbReference type="InterPro" id="IPR000700">
    <property type="entry name" value="PAS-assoc_C"/>
</dbReference>
<dbReference type="NCBIfam" id="TIGR00229">
    <property type="entry name" value="sensory_box"/>
    <property type="match status" value="2"/>
</dbReference>
<dbReference type="InterPro" id="IPR035965">
    <property type="entry name" value="PAS-like_dom_sf"/>
</dbReference>
<dbReference type="CDD" id="cd01949">
    <property type="entry name" value="GGDEF"/>
    <property type="match status" value="1"/>
</dbReference>
<dbReference type="GO" id="GO:0006355">
    <property type="term" value="P:regulation of DNA-templated transcription"/>
    <property type="evidence" value="ECO:0007669"/>
    <property type="project" value="InterPro"/>
</dbReference>
<dbReference type="NCBIfam" id="TIGR00254">
    <property type="entry name" value="GGDEF"/>
    <property type="match status" value="1"/>
</dbReference>
<dbReference type="InterPro" id="IPR001610">
    <property type="entry name" value="PAC"/>
</dbReference>
<feature type="domain" description="PAS" evidence="1">
    <location>
        <begin position="180"/>
        <end position="253"/>
    </location>
</feature>
<feature type="domain" description="EAL" evidence="3">
    <location>
        <begin position="486"/>
        <end position="742"/>
    </location>
</feature>
<dbReference type="EMBL" id="UOFL01000202">
    <property type="protein sequence ID" value="VAW80650.1"/>
    <property type="molecule type" value="Genomic_DNA"/>
</dbReference>
<dbReference type="CDD" id="cd01948">
    <property type="entry name" value="EAL"/>
    <property type="match status" value="1"/>
</dbReference>
<gene>
    <name evidence="5" type="ORF">MNBD_GAMMA12-835</name>
</gene>
<sequence>MITDKINEQGNGKGGHTFTTREVVDLIHELKVKHYQLESQNDRLRETQKALRISHEKFMELYDFAPIGYISVRENGEIAQANLTAAILLGEERESLPGTALSEFVADDDKGIYSQFTKLIRNTISIEKCELKFMRGSETVFYAQLESGPIRYQELQGQEYRMLLSDISERKRIEEALLKEKERVQITLESIGDAVITTDENGFIDYLNPIAETLTEWSRDAAIGKHLEEIFKVFDDQTHQARTIPIEKCLKLKQVVTCTQDCLLRAPSGRDYGIQYTASPIRGYDNKVMGIVLVFSNISEVRTLTKQIAYQATHDSLTGLVNRREFEKRLARALKRTQEKGTVHALCYLDLDHFKIVNDTAGHLAGDELLKKLSHMLSSKIRSRDTLARFGGDEFSLLLDNCPLDKALQIANSIVAAVSNIGFEWDGSKFDIGVSVGIVEVTDKVLNPAELMSRADVACYSAKNQGRNRAHVYNSDSATSDTDHFELHRVAELSGAIKDNRFKLFAQRIKALDPELESQEMNYELLLRSVNKKGEIELPGDFIPAAERYSMMDVIDRWVIQAALRSYQETFAGGVPVTIGINLSGNSMTDVGLQQFIRDEFNATGVDPQRVCFEITEMTAITNLAQAREFILGLKKIGCRFALDDFGSGLSSFTYLKNLPVDFLKIDGSFVQDMVNDKIDHAMVAAINQVGHIMGIKTIAECVENEEIIDTLREIGVDYIQGFSIERPIPLTELVARKAKQV</sequence>
<dbReference type="SUPFAM" id="SSF55073">
    <property type="entry name" value="Nucleotide cyclase"/>
    <property type="match status" value="1"/>
</dbReference>
<feature type="domain" description="GGDEF" evidence="4">
    <location>
        <begin position="342"/>
        <end position="475"/>
    </location>
</feature>
<dbReference type="FunFam" id="3.30.70.270:FF:000001">
    <property type="entry name" value="Diguanylate cyclase domain protein"/>
    <property type="match status" value="1"/>
</dbReference>
<organism evidence="5">
    <name type="scientific">hydrothermal vent metagenome</name>
    <dbReference type="NCBI Taxonomy" id="652676"/>
    <lineage>
        <taxon>unclassified sequences</taxon>
        <taxon>metagenomes</taxon>
        <taxon>ecological metagenomes</taxon>
    </lineage>
</organism>
<proteinExistence type="predicted"/>
<dbReference type="InterPro" id="IPR013767">
    <property type="entry name" value="PAS_fold"/>
</dbReference>
<dbReference type="Pfam" id="PF00989">
    <property type="entry name" value="PAS"/>
    <property type="match status" value="1"/>
</dbReference>
<dbReference type="Pfam" id="PF13426">
    <property type="entry name" value="PAS_9"/>
    <property type="match status" value="1"/>
</dbReference>
<name>A0A3B0YVB5_9ZZZZ</name>
<reference evidence="5" key="1">
    <citation type="submission" date="2018-06" db="EMBL/GenBank/DDBJ databases">
        <authorList>
            <person name="Zhirakovskaya E."/>
        </authorList>
    </citation>
    <scope>NUCLEOTIDE SEQUENCE</scope>
</reference>
<feature type="domain" description="PAC" evidence="2">
    <location>
        <begin position="127"/>
        <end position="179"/>
    </location>
</feature>
<evidence type="ECO:0000313" key="5">
    <source>
        <dbReference type="EMBL" id="VAW80650.1"/>
    </source>
</evidence>
<dbReference type="SUPFAM" id="SSF141868">
    <property type="entry name" value="EAL domain-like"/>
    <property type="match status" value="1"/>
</dbReference>
<dbReference type="PROSITE" id="PS50883">
    <property type="entry name" value="EAL"/>
    <property type="match status" value="1"/>
</dbReference>
<dbReference type="InterPro" id="IPR043128">
    <property type="entry name" value="Rev_trsase/Diguanyl_cyclase"/>
</dbReference>